<dbReference type="EMBL" id="CM042016">
    <property type="protein sequence ID" value="KAI3700877.1"/>
    <property type="molecule type" value="Genomic_DNA"/>
</dbReference>
<proteinExistence type="predicted"/>
<protein>
    <submittedName>
        <fullName evidence="1">Uncharacterized protein</fullName>
    </submittedName>
</protein>
<accession>A0ACB8ZST2</accession>
<evidence type="ECO:0000313" key="1">
    <source>
        <dbReference type="EMBL" id="KAI3700877.1"/>
    </source>
</evidence>
<gene>
    <name evidence="1" type="ORF">L2E82_45518</name>
</gene>
<reference evidence="2" key="1">
    <citation type="journal article" date="2022" name="Mol. Ecol. Resour.">
        <title>The genomes of chicory, endive, great burdock and yacon provide insights into Asteraceae palaeo-polyploidization history and plant inulin production.</title>
        <authorList>
            <person name="Fan W."/>
            <person name="Wang S."/>
            <person name="Wang H."/>
            <person name="Wang A."/>
            <person name="Jiang F."/>
            <person name="Liu H."/>
            <person name="Zhao H."/>
            <person name="Xu D."/>
            <person name="Zhang Y."/>
        </authorList>
    </citation>
    <scope>NUCLEOTIDE SEQUENCE [LARGE SCALE GENOMIC DNA]</scope>
    <source>
        <strain evidence="2">cv. Punajuju</strain>
    </source>
</reference>
<evidence type="ECO:0000313" key="2">
    <source>
        <dbReference type="Proteomes" id="UP001055811"/>
    </source>
</evidence>
<name>A0ACB8ZST2_CICIN</name>
<organism evidence="1 2">
    <name type="scientific">Cichorium intybus</name>
    <name type="common">Chicory</name>
    <dbReference type="NCBI Taxonomy" id="13427"/>
    <lineage>
        <taxon>Eukaryota</taxon>
        <taxon>Viridiplantae</taxon>
        <taxon>Streptophyta</taxon>
        <taxon>Embryophyta</taxon>
        <taxon>Tracheophyta</taxon>
        <taxon>Spermatophyta</taxon>
        <taxon>Magnoliopsida</taxon>
        <taxon>eudicotyledons</taxon>
        <taxon>Gunneridae</taxon>
        <taxon>Pentapetalae</taxon>
        <taxon>asterids</taxon>
        <taxon>campanulids</taxon>
        <taxon>Asterales</taxon>
        <taxon>Asteraceae</taxon>
        <taxon>Cichorioideae</taxon>
        <taxon>Cichorieae</taxon>
        <taxon>Cichoriinae</taxon>
        <taxon>Cichorium</taxon>
    </lineage>
</organism>
<reference evidence="1 2" key="2">
    <citation type="journal article" date="2022" name="Mol. Ecol. Resour.">
        <title>The genomes of chicory, endive, great burdock and yacon provide insights into Asteraceae paleo-polyploidization history and plant inulin production.</title>
        <authorList>
            <person name="Fan W."/>
            <person name="Wang S."/>
            <person name="Wang H."/>
            <person name="Wang A."/>
            <person name="Jiang F."/>
            <person name="Liu H."/>
            <person name="Zhao H."/>
            <person name="Xu D."/>
            <person name="Zhang Y."/>
        </authorList>
    </citation>
    <scope>NUCLEOTIDE SEQUENCE [LARGE SCALE GENOMIC DNA]</scope>
    <source>
        <strain evidence="2">cv. Punajuju</strain>
        <tissue evidence="1">Leaves</tissue>
    </source>
</reference>
<comment type="caution">
    <text evidence="1">The sequence shown here is derived from an EMBL/GenBank/DDBJ whole genome shotgun (WGS) entry which is preliminary data.</text>
</comment>
<sequence>MVHSTTINCVKHIETYVDSSSSKSPAQQDESLDAIAKLLMNDMITLESLESIKTVNQQLGALSISICNSKYSKALERCFYESIARELKHGEVLCNMAEKMWLHMHLIRGYGDDMLGS</sequence>
<keyword evidence="2" id="KW-1185">Reference proteome</keyword>
<dbReference type="Proteomes" id="UP001055811">
    <property type="component" value="Linkage Group LG08"/>
</dbReference>